<dbReference type="AlphaFoldDB" id="A0A5D3WJ38"/>
<sequence>MPEMPFIWAHRGASAVAPENTLAAFQAALAAGADGIELDVQVTRDGVPVVLHDERLDRTTDRRGRVRGLTLSQVRQADAGGWFHASFRGERVPTLQEVFEWAGDTVELNLEIKDAAAAGAVLALLRFYPAARVLVSSFDRSLLRRLRRAAPRLDLAVLCDRRFWRGALREAVRLDARALNPRQDLFGAVMASLCRQRRLRVYPWTVDDPAAMRRLLRQGADGFFTNDPAAARRLLSASDVAGD</sequence>
<name>A0A5D3WJ38_9BACT</name>
<keyword evidence="3" id="KW-1185">Reference proteome</keyword>
<organism evidence="2 3">
    <name type="scientific">Geothermobacter ehrlichii</name>
    <dbReference type="NCBI Taxonomy" id="213224"/>
    <lineage>
        <taxon>Bacteria</taxon>
        <taxon>Pseudomonadati</taxon>
        <taxon>Thermodesulfobacteriota</taxon>
        <taxon>Desulfuromonadia</taxon>
        <taxon>Desulfuromonadales</taxon>
        <taxon>Geothermobacteraceae</taxon>
        <taxon>Geothermobacter</taxon>
    </lineage>
</organism>
<accession>A0A5D3WJ38</accession>
<dbReference type="OrthoDB" id="9787897at2"/>
<dbReference type="InterPro" id="IPR017946">
    <property type="entry name" value="PLC-like_Pdiesterase_TIM-brl"/>
</dbReference>
<proteinExistence type="predicted"/>
<dbReference type="SUPFAM" id="SSF51695">
    <property type="entry name" value="PLC-like phosphodiesterases"/>
    <property type="match status" value="1"/>
</dbReference>
<dbReference type="GO" id="GO:0006629">
    <property type="term" value="P:lipid metabolic process"/>
    <property type="evidence" value="ECO:0007669"/>
    <property type="project" value="InterPro"/>
</dbReference>
<reference evidence="2 3" key="1">
    <citation type="submission" date="2019-07" db="EMBL/GenBank/DDBJ databases">
        <title>Genomic Encyclopedia of Type Strains, Phase IV (KMG-IV): sequencing the most valuable type-strain genomes for metagenomic binning, comparative biology and taxonomic classification.</title>
        <authorList>
            <person name="Goeker M."/>
        </authorList>
    </citation>
    <scope>NUCLEOTIDE SEQUENCE [LARGE SCALE GENOMIC DNA]</scope>
    <source>
        <strain evidence="2 3">SS015</strain>
    </source>
</reference>
<dbReference type="GO" id="GO:0008081">
    <property type="term" value="F:phosphoric diester hydrolase activity"/>
    <property type="evidence" value="ECO:0007669"/>
    <property type="project" value="InterPro"/>
</dbReference>
<dbReference type="Proteomes" id="UP000324159">
    <property type="component" value="Unassembled WGS sequence"/>
</dbReference>
<comment type="caution">
    <text evidence="2">The sequence shown here is derived from an EMBL/GenBank/DDBJ whole genome shotgun (WGS) entry which is preliminary data.</text>
</comment>
<gene>
    <name evidence="2" type="ORF">EDC39_10786</name>
</gene>
<dbReference type="PANTHER" id="PTHR46211">
    <property type="entry name" value="GLYCEROPHOSPHORYL DIESTER PHOSPHODIESTERASE"/>
    <property type="match status" value="1"/>
</dbReference>
<dbReference type="Gene3D" id="3.20.20.190">
    <property type="entry name" value="Phosphatidylinositol (PI) phosphodiesterase"/>
    <property type="match status" value="1"/>
</dbReference>
<dbReference type="Pfam" id="PF03009">
    <property type="entry name" value="GDPD"/>
    <property type="match status" value="1"/>
</dbReference>
<evidence type="ECO:0000259" key="1">
    <source>
        <dbReference type="PROSITE" id="PS51704"/>
    </source>
</evidence>
<dbReference type="InterPro" id="IPR030395">
    <property type="entry name" value="GP_PDE_dom"/>
</dbReference>
<protein>
    <submittedName>
        <fullName evidence="2">Glycerophosphoryl diester phosphodiesterase</fullName>
    </submittedName>
</protein>
<dbReference type="PROSITE" id="PS51704">
    <property type="entry name" value="GP_PDE"/>
    <property type="match status" value="1"/>
</dbReference>
<evidence type="ECO:0000313" key="2">
    <source>
        <dbReference type="EMBL" id="TYO98291.1"/>
    </source>
</evidence>
<dbReference type="EMBL" id="VNIB01000007">
    <property type="protein sequence ID" value="TYO98291.1"/>
    <property type="molecule type" value="Genomic_DNA"/>
</dbReference>
<dbReference type="PANTHER" id="PTHR46211:SF14">
    <property type="entry name" value="GLYCEROPHOSPHODIESTER PHOSPHODIESTERASE"/>
    <property type="match status" value="1"/>
</dbReference>
<feature type="domain" description="GP-PDE" evidence="1">
    <location>
        <begin position="5"/>
        <end position="235"/>
    </location>
</feature>
<evidence type="ECO:0000313" key="3">
    <source>
        <dbReference type="Proteomes" id="UP000324159"/>
    </source>
</evidence>